<dbReference type="Proteomes" id="UP001055618">
    <property type="component" value="Unassembled WGS sequence"/>
</dbReference>
<keyword evidence="4" id="KW-1185">Reference proteome</keyword>
<dbReference type="AlphaFoldDB" id="A0AAW5G966"/>
<dbReference type="EMBL" id="SGPX01000001">
    <property type="protein sequence ID" value="MCL6349881.1"/>
    <property type="molecule type" value="Genomic_DNA"/>
</dbReference>
<evidence type="ECO:0000313" key="3">
    <source>
        <dbReference type="EMBL" id="MCL6367279.1"/>
    </source>
</evidence>
<evidence type="ECO:0000313" key="5">
    <source>
        <dbReference type="Proteomes" id="UP001057360"/>
    </source>
</evidence>
<evidence type="ECO:0000313" key="2">
    <source>
        <dbReference type="EMBL" id="MCL6349881.1"/>
    </source>
</evidence>
<organism evidence="3 5">
    <name type="scientific">Pectobacterium polaris</name>
    <dbReference type="NCBI Taxonomy" id="2042057"/>
    <lineage>
        <taxon>Bacteria</taxon>
        <taxon>Pseudomonadati</taxon>
        <taxon>Pseudomonadota</taxon>
        <taxon>Gammaproteobacteria</taxon>
        <taxon>Enterobacterales</taxon>
        <taxon>Pectobacteriaceae</taxon>
        <taxon>Pectobacterium</taxon>
    </lineage>
</organism>
<dbReference type="InterPro" id="IPR051396">
    <property type="entry name" value="Bact_Antivir_Def_Nuclease"/>
</dbReference>
<dbReference type="EMBL" id="SGPY01000001">
    <property type="protein sequence ID" value="MCL6367279.1"/>
    <property type="molecule type" value="Genomic_DNA"/>
</dbReference>
<feature type="domain" description="ATPase AAA-type core" evidence="1">
    <location>
        <begin position="347"/>
        <end position="467"/>
    </location>
</feature>
<accession>A0AAW5G966</accession>
<sequence length="582" mass="66990">MISLVYRPLRKETLMSALSLDVECWRNITDQTFDFSLQYRYRFNQTKSLIEVSPRDDAVPKNFFTANAEVVCLTGINGSGKTGVMKILNLTGMRLEQGLRIEYGEYAIHQAFTYIFTHSGLIYVIRVMRGVITDLWKACYNVTAGSTELPCQPVTSTPVSNTWYYASNNLQLSVAGSKISRHDLSIAQRRRTNSYAAPYEIFHAYQAMNHFDLKESIAPRLYTWRVQASWYQRFNGVEVIWTESHKQLEKKKEESTILVVLKLFWLTVCYAEEHPDFWENAEVPQQNVEFLQCTSLLENIVQLKSSGEAFELLEKFNPLCQFFFSTDVYVLVKFLVGSQKGRSSSKGTIRYEFGADEKYEKSRSDILPALLKMMMLIKEKVPESRFTIDPPFSTGEWKLVDLYATLQRKAEEALPKAKSVQLLLDEPDSDLHPKRQARLIKTLLDILSTYRKVHFQLIISSHNPIVISDLPRASVIPVSPVAEDLGKTFGSNIHDLYKHRFFVEQSVGEFASNKIREALDNPLVDETTLRFLITEVGEPVVTYALERKLDKFSRLNRREIDHFLSQLTNEQRAMVRGKLNEG</sequence>
<dbReference type="Gene3D" id="3.40.50.300">
    <property type="entry name" value="P-loop containing nucleotide triphosphate hydrolases"/>
    <property type="match status" value="1"/>
</dbReference>
<keyword evidence="3" id="KW-0547">Nucleotide-binding</keyword>
<dbReference type="PANTHER" id="PTHR43581">
    <property type="entry name" value="ATP/GTP PHOSPHATASE"/>
    <property type="match status" value="1"/>
</dbReference>
<dbReference type="Proteomes" id="UP001057360">
    <property type="component" value="Unassembled WGS sequence"/>
</dbReference>
<name>A0AAW5G966_9GAMM</name>
<evidence type="ECO:0000259" key="1">
    <source>
        <dbReference type="Pfam" id="PF13304"/>
    </source>
</evidence>
<comment type="caution">
    <text evidence="3">The sequence shown here is derived from an EMBL/GenBank/DDBJ whole genome shotgun (WGS) entry which is preliminary data.</text>
</comment>
<dbReference type="InterPro" id="IPR027417">
    <property type="entry name" value="P-loop_NTPase"/>
</dbReference>
<proteinExistence type="predicted"/>
<dbReference type="GO" id="GO:0005524">
    <property type="term" value="F:ATP binding"/>
    <property type="evidence" value="ECO:0007669"/>
    <property type="project" value="UniProtKB-KW"/>
</dbReference>
<gene>
    <name evidence="2" type="ORF">EXT50_01630</name>
    <name evidence="3" type="ORF">EXT53_01630</name>
</gene>
<keyword evidence="3" id="KW-0067">ATP-binding</keyword>
<reference evidence="3" key="1">
    <citation type="submission" date="2019-02" db="EMBL/GenBank/DDBJ databases">
        <title>New Zealand Erwinia strains with phe-tRNA free attachment sites.</title>
        <authorList>
            <person name="Nunes-Leite L."/>
            <person name="Pitman A.R."/>
        </authorList>
    </citation>
    <scope>NUCLEOTIDE SEQUENCE</scope>
    <source>
        <strain evidence="3">Ec-140</strain>
        <strain evidence="2">Ec-143</strain>
    </source>
</reference>
<protein>
    <submittedName>
        <fullName evidence="3">ATP-binding protein</fullName>
    </submittedName>
</protein>
<dbReference type="CDD" id="cd00267">
    <property type="entry name" value="ABC_ATPase"/>
    <property type="match status" value="1"/>
</dbReference>
<evidence type="ECO:0000313" key="4">
    <source>
        <dbReference type="Proteomes" id="UP001055618"/>
    </source>
</evidence>
<dbReference type="Pfam" id="PF13304">
    <property type="entry name" value="AAA_21"/>
    <property type="match status" value="1"/>
</dbReference>
<dbReference type="InterPro" id="IPR003959">
    <property type="entry name" value="ATPase_AAA_core"/>
</dbReference>
<dbReference type="SUPFAM" id="SSF52540">
    <property type="entry name" value="P-loop containing nucleoside triphosphate hydrolases"/>
    <property type="match status" value="1"/>
</dbReference>
<dbReference type="PANTHER" id="PTHR43581:SF2">
    <property type="entry name" value="EXCINUCLEASE ATPASE SUBUNIT"/>
    <property type="match status" value="1"/>
</dbReference>
<dbReference type="GO" id="GO:0016887">
    <property type="term" value="F:ATP hydrolysis activity"/>
    <property type="evidence" value="ECO:0007669"/>
    <property type="project" value="InterPro"/>
</dbReference>